<dbReference type="RefSeq" id="WP_187720460.1">
    <property type="nucleotide sequence ID" value="NZ_BAABBL010000011.1"/>
</dbReference>
<evidence type="ECO:0000313" key="2">
    <source>
        <dbReference type="Proteomes" id="UP000516117"/>
    </source>
</evidence>
<evidence type="ECO:0000313" key="1">
    <source>
        <dbReference type="EMBL" id="QNP55325.1"/>
    </source>
</evidence>
<dbReference type="AlphaFoldDB" id="A0A7H0H459"/>
<sequence length="227" mass="25308">MDVSAMTEQQRLDLLNADYDGLRRAQGGKPVWLISQVEGGRLWDATLTAFAQGNWVAAVLTAQATCERGLAALLYSLFMQSTPPTGWERWGLGSLVRFCRKEELVNDALLDEVEVLCEERKPHSHWRGPLAEGSLMKVVRDALDQGDRAAPDAIMERHLAALAYRSTLTAMRVHFGDLIDPDKHQRDAFGERRSQAAAPQVHTSVIERLRQVLAPGFSIFDTAQIRS</sequence>
<dbReference type="KEGG" id="tdf:H9L22_14010"/>
<protein>
    <submittedName>
        <fullName evidence="1">Uncharacterized protein</fullName>
    </submittedName>
</protein>
<name>A0A7H0H459_9ACTN</name>
<proteinExistence type="predicted"/>
<keyword evidence="2" id="KW-1185">Reference proteome</keyword>
<gene>
    <name evidence="1" type="ORF">H9L22_14010</name>
</gene>
<reference evidence="1 2" key="1">
    <citation type="submission" date="2020-08" db="EMBL/GenBank/DDBJ databases">
        <title>Genome sequence of Tessaracoccus defluvii JCM 17540T.</title>
        <authorList>
            <person name="Hyun D.-W."/>
            <person name="Bae J.-W."/>
        </authorList>
    </citation>
    <scope>NUCLEOTIDE SEQUENCE [LARGE SCALE GENOMIC DNA]</scope>
    <source>
        <strain evidence="1 2">JCM 17540</strain>
    </source>
</reference>
<organism evidence="1 2">
    <name type="scientific">Tessaracoccus defluvii</name>
    <dbReference type="NCBI Taxonomy" id="1285901"/>
    <lineage>
        <taxon>Bacteria</taxon>
        <taxon>Bacillati</taxon>
        <taxon>Actinomycetota</taxon>
        <taxon>Actinomycetes</taxon>
        <taxon>Propionibacteriales</taxon>
        <taxon>Propionibacteriaceae</taxon>
        <taxon>Tessaracoccus</taxon>
    </lineage>
</organism>
<dbReference type="EMBL" id="CP060789">
    <property type="protein sequence ID" value="QNP55325.1"/>
    <property type="molecule type" value="Genomic_DNA"/>
</dbReference>
<dbReference type="Proteomes" id="UP000516117">
    <property type="component" value="Chromosome"/>
</dbReference>
<accession>A0A7H0H459</accession>